<proteinExistence type="predicted"/>
<sequence length="65" mass="7794">MTSICYSWGVGKLWYEKNGNENEMRAKEFHIGLKFLKNRYRDLGLTRWPHRKLINLQILKSLNIA</sequence>
<evidence type="ECO:0000313" key="6">
    <source>
        <dbReference type="EMBL" id="KAG5605456.1"/>
    </source>
</evidence>
<feature type="domain" description="RWP-RK" evidence="5">
    <location>
        <begin position="26"/>
        <end position="53"/>
    </location>
</feature>
<evidence type="ECO:0000256" key="1">
    <source>
        <dbReference type="ARBA" id="ARBA00023015"/>
    </source>
</evidence>
<evidence type="ECO:0000256" key="2">
    <source>
        <dbReference type="ARBA" id="ARBA00023125"/>
    </source>
</evidence>
<keyword evidence="7" id="KW-1185">Reference proteome</keyword>
<dbReference type="EMBL" id="JACXVP010000005">
    <property type="protein sequence ID" value="KAG5605456.1"/>
    <property type="molecule type" value="Genomic_DNA"/>
</dbReference>
<keyword evidence="3" id="KW-0804">Transcription</keyword>
<protein>
    <recommendedName>
        <fullName evidence="5">RWP-RK domain-containing protein</fullName>
    </recommendedName>
</protein>
<dbReference type="Proteomes" id="UP000824120">
    <property type="component" value="Chromosome 5"/>
</dbReference>
<evidence type="ECO:0000256" key="4">
    <source>
        <dbReference type="ARBA" id="ARBA00023242"/>
    </source>
</evidence>
<keyword evidence="1" id="KW-0805">Transcription regulation</keyword>
<name>A0A9J5Z0D3_SOLCO</name>
<evidence type="ECO:0000256" key="3">
    <source>
        <dbReference type="ARBA" id="ARBA00023163"/>
    </source>
</evidence>
<dbReference type="Pfam" id="PF02042">
    <property type="entry name" value="RWP-RK"/>
    <property type="match status" value="1"/>
</dbReference>
<dbReference type="GO" id="GO:0003677">
    <property type="term" value="F:DNA binding"/>
    <property type="evidence" value="ECO:0007669"/>
    <property type="project" value="UniProtKB-KW"/>
</dbReference>
<comment type="caution">
    <text evidence="6">The sequence shown here is derived from an EMBL/GenBank/DDBJ whole genome shotgun (WGS) entry which is preliminary data.</text>
</comment>
<organism evidence="6 7">
    <name type="scientific">Solanum commersonii</name>
    <name type="common">Commerson's wild potato</name>
    <name type="synonym">Commerson's nightshade</name>
    <dbReference type="NCBI Taxonomy" id="4109"/>
    <lineage>
        <taxon>Eukaryota</taxon>
        <taxon>Viridiplantae</taxon>
        <taxon>Streptophyta</taxon>
        <taxon>Embryophyta</taxon>
        <taxon>Tracheophyta</taxon>
        <taxon>Spermatophyta</taxon>
        <taxon>Magnoliopsida</taxon>
        <taxon>eudicotyledons</taxon>
        <taxon>Gunneridae</taxon>
        <taxon>Pentapetalae</taxon>
        <taxon>asterids</taxon>
        <taxon>lamiids</taxon>
        <taxon>Solanales</taxon>
        <taxon>Solanaceae</taxon>
        <taxon>Solanoideae</taxon>
        <taxon>Solaneae</taxon>
        <taxon>Solanum</taxon>
    </lineage>
</organism>
<gene>
    <name evidence="6" type="ORF">H5410_026948</name>
</gene>
<dbReference type="OrthoDB" id="6270329at2759"/>
<keyword evidence="2" id="KW-0238">DNA-binding</keyword>
<dbReference type="InterPro" id="IPR003035">
    <property type="entry name" value="RWP-RK_dom"/>
</dbReference>
<keyword evidence="4" id="KW-0539">Nucleus</keyword>
<evidence type="ECO:0000259" key="5">
    <source>
        <dbReference type="Pfam" id="PF02042"/>
    </source>
</evidence>
<reference evidence="6 7" key="1">
    <citation type="submission" date="2020-09" db="EMBL/GenBank/DDBJ databases">
        <title>De no assembly of potato wild relative species, Solanum commersonii.</title>
        <authorList>
            <person name="Cho K."/>
        </authorList>
    </citation>
    <scope>NUCLEOTIDE SEQUENCE [LARGE SCALE GENOMIC DNA]</scope>
    <source>
        <strain evidence="6">LZ3.2</strain>
        <tissue evidence="6">Leaf</tissue>
    </source>
</reference>
<accession>A0A9J5Z0D3</accession>
<dbReference type="AlphaFoldDB" id="A0A9J5Z0D3"/>
<evidence type="ECO:0000313" key="7">
    <source>
        <dbReference type="Proteomes" id="UP000824120"/>
    </source>
</evidence>